<comment type="subcellular location">
    <subcellularLocation>
        <location evidence="1">Mitochondrion matrix</location>
    </subcellularLocation>
</comment>
<evidence type="ECO:0000256" key="2">
    <source>
        <dbReference type="SAM" id="MobiDB-lite"/>
    </source>
</evidence>
<feature type="non-terminal residue" evidence="3">
    <location>
        <position position="111"/>
    </location>
</feature>
<evidence type="ECO:0000313" key="3">
    <source>
        <dbReference type="EMBL" id="CAE8606977.1"/>
    </source>
</evidence>
<dbReference type="GO" id="GO:0004740">
    <property type="term" value="F:pyruvate dehydrogenase (acetyl-transferring) kinase activity"/>
    <property type="evidence" value="ECO:0007669"/>
    <property type="project" value="TreeGrafter"/>
</dbReference>
<dbReference type="GO" id="GO:0010906">
    <property type="term" value="P:regulation of glucose metabolic process"/>
    <property type="evidence" value="ECO:0007669"/>
    <property type="project" value="TreeGrafter"/>
</dbReference>
<keyword evidence="1" id="KW-0496">Mitochondrion</keyword>
<sequence length="111" mass="11804">LMSVAASAPSPRRASSQGEGVPAASLHASRWEKENLPAVRAIFAHGSEEVTVKVSDEGGGIPRSELEQAWSYFDKLPSNTDRGDGCDDIPSLPRGAGLPLTRLHARYYGGD</sequence>
<keyword evidence="1" id="KW-0808">Transferase</keyword>
<dbReference type="OrthoDB" id="241648at2759"/>
<feature type="non-terminal residue" evidence="3">
    <location>
        <position position="1"/>
    </location>
</feature>
<dbReference type="PANTHER" id="PTHR11947:SF3">
    <property type="entry name" value="[PYRUVATE DEHYDROGENASE (ACETYL-TRANSFERRING)] KINASE, MITOCHONDRIAL"/>
    <property type="match status" value="1"/>
</dbReference>
<reference evidence="3" key="1">
    <citation type="submission" date="2021-02" db="EMBL/GenBank/DDBJ databases">
        <authorList>
            <person name="Dougan E. K."/>
            <person name="Rhodes N."/>
            <person name="Thang M."/>
            <person name="Chan C."/>
        </authorList>
    </citation>
    <scope>NUCLEOTIDE SEQUENCE</scope>
</reference>
<name>A0A813F641_POLGL</name>
<dbReference type="GO" id="GO:0005759">
    <property type="term" value="C:mitochondrial matrix"/>
    <property type="evidence" value="ECO:0007669"/>
    <property type="project" value="UniProtKB-SubCell"/>
</dbReference>
<proteinExistence type="inferred from homology"/>
<protein>
    <recommendedName>
        <fullName evidence="1">Protein-serine/threonine kinase</fullName>
        <ecNumber evidence="1">2.7.11.-</ecNumber>
    </recommendedName>
</protein>
<comment type="similarity">
    <text evidence="1">Belongs to the PDK/BCKDK protein kinase family.</text>
</comment>
<dbReference type="AlphaFoldDB" id="A0A813F641"/>
<dbReference type="PANTHER" id="PTHR11947">
    <property type="entry name" value="PYRUVATE DEHYDROGENASE KINASE"/>
    <property type="match status" value="1"/>
</dbReference>
<organism evidence="3 4">
    <name type="scientific">Polarella glacialis</name>
    <name type="common">Dinoflagellate</name>
    <dbReference type="NCBI Taxonomy" id="89957"/>
    <lineage>
        <taxon>Eukaryota</taxon>
        <taxon>Sar</taxon>
        <taxon>Alveolata</taxon>
        <taxon>Dinophyceae</taxon>
        <taxon>Suessiales</taxon>
        <taxon>Suessiaceae</taxon>
        <taxon>Polarella</taxon>
    </lineage>
</organism>
<dbReference type="InterPro" id="IPR036890">
    <property type="entry name" value="HATPase_C_sf"/>
</dbReference>
<feature type="compositionally biased region" description="Low complexity" evidence="2">
    <location>
        <begin position="1"/>
        <end position="16"/>
    </location>
</feature>
<dbReference type="InterPro" id="IPR039028">
    <property type="entry name" value="BCKD/PDK"/>
</dbReference>
<dbReference type="Proteomes" id="UP000654075">
    <property type="component" value="Unassembled WGS sequence"/>
</dbReference>
<feature type="region of interest" description="Disordered" evidence="2">
    <location>
        <begin position="1"/>
        <end position="26"/>
    </location>
</feature>
<dbReference type="SUPFAM" id="SSF55874">
    <property type="entry name" value="ATPase domain of HSP90 chaperone/DNA topoisomerase II/histidine kinase"/>
    <property type="match status" value="1"/>
</dbReference>
<keyword evidence="1" id="KW-0067">ATP-binding</keyword>
<evidence type="ECO:0000256" key="1">
    <source>
        <dbReference type="RuleBase" id="RU366032"/>
    </source>
</evidence>
<keyword evidence="1" id="KW-0547">Nucleotide-binding</keyword>
<dbReference type="Gene3D" id="3.30.565.10">
    <property type="entry name" value="Histidine kinase-like ATPase, C-terminal domain"/>
    <property type="match status" value="1"/>
</dbReference>
<keyword evidence="1" id="KW-0418">Kinase</keyword>
<dbReference type="GO" id="GO:0005524">
    <property type="term" value="F:ATP binding"/>
    <property type="evidence" value="ECO:0007669"/>
    <property type="project" value="UniProtKB-UniRule"/>
</dbReference>
<keyword evidence="4" id="KW-1185">Reference proteome</keyword>
<gene>
    <name evidence="3" type="ORF">PGLA1383_LOCUS24926</name>
</gene>
<comment type="caution">
    <text evidence="3">The sequence shown here is derived from an EMBL/GenBank/DDBJ whole genome shotgun (WGS) entry which is preliminary data.</text>
</comment>
<dbReference type="EMBL" id="CAJNNV010020152">
    <property type="protein sequence ID" value="CAE8606977.1"/>
    <property type="molecule type" value="Genomic_DNA"/>
</dbReference>
<dbReference type="EC" id="2.7.11.-" evidence="1"/>
<evidence type="ECO:0000313" key="4">
    <source>
        <dbReference type="Proteomes" id="UP000654075"/>
    </source>
</evidence>
<accession>A0A813F641</accession>